<evidence type="ECO:0000256" key="2">
    <source>
        <dbReference type="ARBA" id="ARBA00012943"/>
    </source>
</evidence>
<evidence type="ECO:0000259" key="16">
    <source>
        <dbReference type="SMART" id="SM01003"/>
    </source>
</evidence>
<feature type="domain" description="Alanine dehydrogenase/pyridine nucleotide transhydrogenase NAD(H)-binding" evidence="15">
    <location>
        <begin position="243"/>
        <end position="408"/>
    </location>
</feature>
<dbReference type="Pfam" id="PF05222">
    <property type="entry name" value="AlaDh_PNT_N"/>
    <property type="match status" value="1"/>
</dbReference>
<evidence type="ECO:0000256" key="1">
    <source>
        <dbReference type="ARBA" id="ARBA00004429"/>
    </source>
</evidence>
<evidence type="ECO:0000256" key="8">
    <source>
        <dbReference type="ARBA" id="ARBA00022967"/>
    </source>
</evidence>
<evidence type="ECO:0000256" key="3">
    <source>
        <dbReference type="ARBA" id="ARBA00022475"/>
    </source>
</evidence>
<dbReference type="SMART" id="SM01003">
    <property type="entry name" value="AlaDh_PNT_N"/>
    <property type="match status" value="1"/>
</dbReference>
<dbReference type="InterPro" id="IPR034300">
    <property type="entry name" value="PNTB-like"/>
</dbReference>
<dbReference type="Pfam" id="PF02233">
    <property type="entry name" value="PNTB"/>
    <property type="match status" value="1"/>
</dbReference>
<dbReference type="InterPro" id="IPR029035">
    <property type="entry name" value="DHS-like_NAD/FAD-binding_dom"/>
</dbReference>
<evidence type="ECO:0000256" key="12">
    <source>
        <dbReference type="ARBA" id="ARBA00048202"/>
    </source>
</evidence>
<dbReference type="Pfam" id="PF01262">
    <property type="entry name" value="AlaDh_PNT_C"/>
    <property type="match status" value="1"/>
</dbReference>
<dbReference type="SUPFAM" id="SSF52283">
    <property type="entry name" value="Formate/glycerate dehydrogenase catalytic domain-like"/>
    <property type="match status" value="1"/>
</dbReference>
<feature type="region of interest" description="Disordered" evidence="13">
    <location>
        <begin position="65"/>
        <end position="95"/>
    </location>
</feature>
<feature type="compositionally biased region" description="Basic and acidic residues" evidence="13">
    <location>
        <begin position="479"/>
        <end position="490"/>
    </location>
</feature>
<dbReference type="InterPro" id="IPR036291">
    <property type="entry name" value="NAD(P)-bd_dom_sf"/>
</dbReference>
<dbReference type="FunFam" id="3.40.50.720:FF:000028">
    <property type="entry name" value="NAD(P) transhydrogenase subunit alpha"/>
    <property type="match status" value="1"/>
</dbReference>
<gene>
    <name evidence="17" type="ORF">PPROV_000634400</name>
</gene>
<keyword evidence="9 14" id="KW-1133">Transmembrane helix</keyword>
<dbReference type="InterPro" id="IPR007886">
    <property type="entry name" value="AlaDH/PNT_N"/>
</dbReference>
<evidence type="ECO:0000259" key="15">
    <source>
        <dbReference type="SMART" id="SM01002"/>
    </source>
</evidence>
<keyword evidence="10" id="KW-0520">NAD</keyword>
<evidence type="ECO:0000256" key="7">
    <source>
        <dbReference type="ARBA" id="ARBA00022857"/>
    </source>
</evidence>
<comment type="caution">
    <text evidence="17">The sequence shown here is derived from an EMBL/GenBank/DDBJ whole genome shotgun (WGS) entry which is preliminary data.</text>
</comment>
<feature type="region of interest" description="Disordered" evidence="13">
    <location>
        <begin position="463"/>
        <end position="501"/>
    </location>
</feature>
<name>A0A830HL46_9CHLO</name>
<feature type="domain" description="Alanine dehydrogenase/pyridine nucleotide transhydrogenase N-terminal" evidence="16">
    <location>
        <begin position="99"/>
        <end position="234"/>
    </location>
</feature>
<dbReference type="GO" id="GO:0005886">
    <property type="term" value="C:plasma membrane"/>
    <property type="evidence" value="ECO:0007669"/>
    <property type="project" value="UniProtKB-SubCell"/>
</dbReference>
<dbReference type="NCBIfam" id="TIGR00561">
    <property type="entry name" value="pntA"/>
    <property type="match status" value="1"/>
</dbReference>
<dbReference type="GO" id="GO:0050661">
    <property type="term" value="F:NADP binding"/>
    <property type="evidence" value="ECO:0007669"/>
    <property type="project" value="TreeGrafter"/>
</dbReference>
<dbReference type="EMBL" id="BNJQ01000017">
    <property type="protein sequence ID" value="GHP07602.1"/>
    <property type="molecule type" value="Genomic_DNA"/>
</dbReference>
<dbReference type="GO" id="GO:0005743">
    <property type="term" value="C:mitochondrial inner membrane"/>
    <property type="evidence" value="ECO:0007669"/>
    <property type="project" value="TreeGrafter"/>
</dbReference>
<dbReference type="InterPro" id="IPR024605">
    <property type="entry name" value="NADP_transhyd_a_C"/>
</dbReference>
<organism evidence="17 18">
    <name type="scientific">Pycnococcus provasolii</name>
    <dbReference type="NCBI Taxonomy" id="41880"/>
    <lineage>
        <taxon>Eukaryota</taxon>
        <taxon>Viridiplantae</taxon>
        <taxon>Chlorophyta</taxon>
        <taxon>Pseudoscourfieldiophyceae</taxon>
        <taxon>Pseudoscourfieldiales</taxon>
        <taxon>Pycnococcaceae</taxon>
        <taxon>Pycnococcus</taxon>
    </lineage>
</organism>
<evidence type="ECO:0000256" key="5">
    <source>
        <dbReference type="ARBA" id="ARBA00022692"/>
    </source>
</evidence>
<dbReference type="SUPFAM" id="SSF51735">
    <property type="entry name" value="NAD(P)-binding Rossmann-fold domains"/>
    <property type="match status" value="1"/>
</dbReference>
<keyword evidence="5 14" id="KW-0812">Transmembrane</keyword>
<evidence type="ECO:0000313" key="18">
    <source>
        <dbReference type="Proteomes" id="UP000660262"/>
    </source>
</evidence>
<feature type="transmembrane region" description="Helical" evidence="14">
    <location>
        <begin position="740"/>
        <end position="762"/>
    </location>
</feature>
<comment type="catalytic activity">
    <reaction evidence="12">
        <text>NAD(+) + NADPH + H(+)(in) = NADH + NADP(+) + H(+)(out)</text>
        <dbReference type="Rhea" id="RHEA:47992"/>
        <dbReference type="ChEBI" id="CHEBI:15378"/>
        <dbReference type="ChEBI" id="CHEBI:57540"/>
        <dbReference type="ChEBI" id="CHEBI:57783"/>
        <dbReference type="ChEBI" id="CHEBI:57945"/>
        <dbReference type="ChEBI" id="CHEBI:58349"/>
        <dbReference type="EC" id="7.1.1.1"/>
    </reaction>
</comment>
<feature type="transmembrane region" description="Helical" evidence="14">
    <location>
        <begin position="629"/>
        <end position="647"/>
    </location>
</feature>
<keyword evidence="6" id="KW-0547">Nucleotide-binding</keyword>
<keyword evidence="8" id="KW-1278">Translocase</keyword>
<feature type="transmembrane region" description="Helical" evidence="14">
    <location>
        <begin position="685"/>
        <end position="703"/>
    </location>
</feature>
<keyword evidence="11 14" id="KW-0472">Membrane</keyword>
<keyword evidence="4" id="KW-0997">Cell inner membrane</keyword>
<feature type="transmembrane region" description="Helical" evidence="14">
    <location>
        <begin position="842"/>
        <end position="864"/>
    </location>
</feature>
<dbReference type="OrthoDB" id="37244at2759"/>
<sequence length="1132" mass="117496">MKTTATTMHAVRGGAVRSCLLPRAKAVVTRRRYHAATQHYSPLAAWPKRATSALPRLKGMKKKMHATTEDVSWARAAPEGEDEEDEGGRGSPYNKITVGIPTETFDLEKRVCATPDTVAKLKSAGFNVVVQKGAGVGSDFSDEAYESAGAEMASSAADAWKCDVVLHVRAPTTAEAGKMKEGATLISPLQPAQNEALLEKLKSQKVNALGLDCIPRMLSRAQAFDTLSSTANITGYRAVIEAANELPRFLAGSFTMAGNVPPAKVLVVGAGVAGLAAIQTAKNLGAVVRAFDVRPAAREQVESMGGEYLTVDIEEDGSGAGGYAKEMSQEFIDAEMALFKAQAAECDIIITTALIPGRAAPKLILQEAVDVMKPGSVTVDLAAEAGGNIATTVRDKKIVTPNGVTCIGYSDLPSRCAGMSSTLFANNVTNFLLSMGDPKEKRFYIDHKDEAVRGALVLEKGEMMWPPPEPVKPPPPPPTEKENLVSKDALEQEEEEEEAEPPVWLPAAKGALMLAAAYAATLALGSGAGVGAGLISTFALSCVIGYFVVSGVSPALHSPLMSVTNAISGTTALGGLALLSQGWYQMGVVAYAAAASVALSAINIAGGFLMTGRMLDMFRRPDDPPSYEWMYSLPTLGAIAVYAWLTVNGAATAGMHAMVGLTSACLCIGAIWGLSSQETARLGNALGSSGVALGVAATMAPMVPTMSAIALRDCAAVLAGGGAVGLIIAARVAITDLPQLVAAFHSLVGLAAAVTSIASFAAHPAAASDLGHKVAIWAGTFIGSLTFTGSIVAFGKLSGFVPSKSVALPMKNLVNLACVVGSVYFMWELAAPAVATNAALNALAWTFGLAAFLGAHMTTAIGSADTPVVITVLNSYSGWALCAEGFVLASSLLTTIGALIGASGLILSLHMCHAMNRGLVNVLLGIKGTLSKAKKSSGAVELCDVERGECVTCDVPEATQALADAKKVLIVPGYGLAVAKAQGALADLIRMLQSNNCEVMVGIHPVAGRMPGQLNVLLAEAGIPYDIVLEMEQINDKMSGFDATLVVGANDTVNPDAVENPDSELAGMPVIQVWESGKVIVLKRSLAGGYADVENPLFYRENTNMLLGDAKCTLDDLKAEMMAVLGPRCLEA</sequence>
<feature type="transmembrane region" description="Helical" evidence="14">
    <location>
        <begin position="530"/>
        <end position="548"/>
    </location>
</feature>
<keyword evidence="18" id="KW-1185">Reference proteome</keyword>
<keyword evidence="7" id="KW-0521">NADP</keyword>
<proteinExistence type="predicted"/>
<evidence type="ECO:0000313" key="17">
    <source>
        <dbReference type="EMBL" id="GHP07602.1"/>
    </source>
</evidence>
<reference evidence="17" key="1">
    <citation type="submission" date="2020-10" db="EMBL/GenBank/DDBJ databases">
        <title>Unveiling of a novel bifunctional photoreceptor, Dualchrome1, isolated from a cosmopolitan green alga.</title>
        <authorList>
            <person name="Suzuki S."/>
            <person name="Kawachi M."/>
        </authorList>
    </citation>
    <scope>NUCLEOTIDE SEQUENCE</scope>
    <source>
        <strain evidence="17">NIES 2893</strain>
    </source>
</reference>
<dbReference type="EC" id="7.1.1.1" evidence="2"/>
<feature type="compositionally biased region" description="Pro residues" evidence="13">
    <location>
        <begin position="465"/>
        <end position="478"/>
    </location>
</feature>
<dbReference type="NCBIfam" id="NF006942">
    <property type="entry name" value="PRK09424.1"/>
    <property type="match status" value="1"/>
</dbReference>
<feature type="compositionally biased region" description="Acidic residues" evidence="13">
    <location>
        <begin position="491"/>
        <end position="500"/>
    </location>
</feature>
<dbReference type="InterPro" id="IPR007698">
    <property type="entry name" value="AlaDH/PNT_NAD(H)-bd"/>
</dbReference>
<evidence type="ECO:0000256" key="9">
    <source>
        <dbReference type="ARBA" id="ARBA00022989"/>
    </source>
</evidence>
<evidence type="ECO:0000256" key="11">
    <source>
        <dbReference type="ARBA" id="ARBA00023136"/>
    </source>
</evidence>
<dbReference type="Gene3D" id="3.40.50.720">
    <property type="entry name" value="NAD(P)-binding Rossmann-like Domain"/>
    <property type="match status" value="2"/>
</dbReference>
<dbReference type="PANTHER" id="PTHR10160:SF19">
    <property type="entry name" value="PROTON-TRANSLOCATING NAD(P)(+) TRANSHYDROGENASE"/>
    <property type="match status" value="1"/>
</dbReference>
<dbReference type="AlphaFoldDB" id="A0A830HL46"/>
<dbReference type="Pfam" id="PF12769">
    <property type="entry name" value="PNTB_4TM"/>
    <property type="match status" value="1"/>
</dbReference>
<comment type="subcellular location">
    <subcellularLocation>
        <location evidence="1">Cell inner membrane</location>
        <topology evidence="1">Multi-pass membrane protein</topology>
    </subcellularLocation>
</comment>
<feature type="transmembrane region" description="Helical" evidence="14">
    <location>
        <begin position="715"/>
        <end position="734"/>
    </location>
</feature>
<keyword evidence="3" id="KW-1003">Cell membrane</keyword>
<evidence type="ECO:0000256" key="4">
    <source>
        <dbReference type="ARBA" id="ARBA00022519"/>
    </source>
</evidence>
<dbReference type="InterPro" id="IPR026255">
    <property type="entry name" value="NADP_transhyd_a"/>
</dbReference>
<dbReference type="Proteomes" id="UP000660262">
    <property type="component" value="Unassembled WGS sequence"/>
</dbReference>
<feature type="transmembrane region" description="Helical" evidence="14">
    <location>
        <begin position="774"/>
        <end position="794"/>
    </location>
</feature>
<dbReference type="PANTHER" id="PTHR10160">
    <property type="entry name" value="NAD(P) TRANSHYDROGENASE"/>
    <property type="match status" value="1"/>
</dbReference>
<dbReference type="CDD" id="cd05304">
    <property type="entry name" value="Rubrum_tdh"/>
    <property type="match status" value="1"/>
</dbReference>
<feature type="transmembrane region" description="Helical" evidence="14">
    <location>
        <begin position="588"/>
        <end position="609"/>
    </location>
</feature>
<feature type="transmembrane region" description="Helical" evidence="14">
    <location>
        <begin position="560"/>
        <end position="579"/>
    </location>
</feature>
<dbReference type="SMART" id="SM01002">
    <property type="entry name" value="AlaDh_PNT_C"/>
    <property type="match status" value="1"/>
</dbReference>
<dbReference type="Gene3D" id="3.40.50.1220">
    <property type="entry name" value="TPP-binding domain"/>
    <property type="match status" value="1"/>
</dbReference>
<evidence type="ECO:0000256" key="13">
    <source>
        <dbReference type="SAM" id="MobiDB-lite"/>
    </source>
</evidence>
<dbReference type="GO" id="GO:0008750">
    <property type="term" value="F:proton-translocating NAD(P)+ transhydrogenase activity"/>
    <property type="evidence" value="ECO:0007669"/>
    <property type="project" value="UniProtKB-EC"/>
</dbReference>
<dbReference type="GO" id="GO:0006740">
    <property type="term" value="P:NADPH regeneration"/>
    <property type="evidence" value="ECO:0007669"/>
    <property type="project" value="TreeGrafter"/>
</dbReference>
<accession>A0A830HL46</accession>
<feature type="transmembrane region" description="Helical" evidence="14">
    <location>
        <begin position="654"/>
        <end position="673"/>
    </location>
</feature>
<feature type="transmembrane region" description="Helical" evidence="14">
    <location>
        <begin position="876"/>
        <end position="907"/>
    </location>
</feature>
<evidence type="ECO:0000256" key="6">
    <source>
        <dbReference type="ARBA" id="ARBA00022741"/>
    </source>
</evidence>
<evidence type="ECO:0000256" key="10">
    <source>
        <dbReference type="ARBA" id="ARBA00023027"/>
    </source>
</evidence>
<protein>
    <recommendedName>
        <fullName evidence="2">proton-translocating NAD(P)(+) transhydrogenase</fullName>
        <ecNumber evidence="2">7.1.1.1</ecNumber>
    </recommendedName>
</protein>
<dbReference type="SUPFAM" id="SSF52467">
    <property type="entry name" value="DHS-like NAD/FAD-binding domain"/>
    <property type="match status" value="1"/>
</dbReference>
<feature type="transmembrane region" description="Helical" evidence="14">
    <location>
        <begin position="814"/>
        <end position="835"/>
    </location>
</feature>
<evidence type="ECO:0000256" key="14">
    <source>
        <dbReference type="SAM" id="Phobius"/>
    </source>
</evidence>